<keyword evidence="5" id="KW-1185">Reference proteome</keyword>
<dbReference type="Gene3D" id="3.40.462.20">
    <property type="match status" value="1"/>
</dbReference>
<evidence type="ECO:0000313" key="4">
    <source>
        <dbReference type="EMBL" id="MDQ0365434.1"/>
    </source>
</evidence>
<sequence length="109" mass="12071">MELRALGGALDRQPEPPNAVATRGMPFVLFGFGAGGPEALPELRGYLARVMDSVAPWAHDRQMVNFMSASDENDVRGAYGDEIFDRLVKIKQVYDPQNLFRANHNIPPT</sequence>
<dbReference type="RefSeq" id="WP_307237994.1">
    <property type="nucleotide sequence ID" value="NZ_JAUSUZ010000001.1"/>
</dbReference>
<dbReference type="Gene3D" id="3.30.465.10">
    <property type="match status" value="1"/>
</dbReference>
<keyword evidence="2" id="KW-0274">FAD</keyword>
<name>A0AAE4AWU8_9ACTN</name>
<protein>
    <recommendedName>
        <fullName evidence="3">Berberine/berberine-like domain-containing protein</fullName>
    </recommendedName>
</protein>
<evidence type="ECO:0000256" key="1">
    <source>
        <dbReference type="ARBA" id="ARBA00022630"/>
    </source>
</evidence>
<dbReference type="SUPFAM" id="SSF55103">
    <property type="entry name" value="FAD-linked oxidases, C-terminal domain"/>
    <property type="match status" value="1"/>
</dbReference>
<dbReference type="InterPro" id="IPR012951">
    <property type="entry name" value="BBE"/>
</dbReference>
<evidence type="ECO:0000259" key="3">
    <source>
        <dbReference type="Pfam" id="PF08031"/>
    </source>
</evidence>
<dbReference type="AlphaFoldDB" id="A0AAE4AWU8"/>
<dbReference type="Proteomes" id="UP001240236">
    <property type="component" value="Unassembled WGS sequence"/>
</dbReference>
<accession>A0AAE4AWU8</accession>
<evidence type="ECO:0000256" key="2">
    <source>
        <dbReference type="ARBA" id="ARBA00022827"/>
    </source>
</evidence>
<gene>
    <name evidence="4" type="ORF">J2S42_002103</name>
</gene>
<evidence type="ECO:0000313" key="5">
    <source>
        <dbReference type="Proteomes" id="UP001240236"/>
    </source>
</evidence>
<keyword evidence="1" id="KW-0285">Flavoprotein</keyword>
<dbReference type="InterPro" id="IPR016169">
    <property type="entry name" value="FAD-bd_PCMH_sub2"/>
</dbReference>
<organism evidence="4 5">
    <name type="scientific">Catenuloplanes indicus</name>
    <dbReference type="NCBI Taxonomy" id="137267"/>
    <lineage>
        <taxon>Bacteria</taxon>
        <taxon>Bacillati</taxon>
        <taxon>Actinomycetota</taxon>
        <taxon>Actinomycetes</taxon>
        <taxon>Micromonosporales</taxon>
        <taxon>Micromonosporaceae</taxon>
        <taxon>Catenuloplanes</taxon>
    </lineage>
</organism>
<dbReference type="Pfam" id="PF08031">
    <property type="entry name" value="BBE"/>
    <property type="match status" value="1"/>
</dbReference>
<proteinExistence type="predicted"/>
<comment type="caution">
    <text evidence="4">The sequence shown here is derived from an EMBL/GenBank/DDBJ whole genome shotgun (WGS) entry which is preliminary data.</text>
</comment>
<dbReference type="GO" id="GO:0050660">
    <property type="term" value="F:flavin adenine dinucleotide binding"/>
    <property type="evidence" value="ECO:0007669"/>
    <property type="project" value="InterPro"/>
</dbReference>
<reference evidence="4 5" key="1">
    <citation type="submission" date="2023-07" db="EMBL/GenBank/DDBJ databases">
        <title>Sequencing the genomes of 1000 actinobacteria strains.</title>
        <authorList>
            <person name="Klenk H.-P."/>
        </authorList>
    </citation>
    <scope>NUCLEOTIDE SEQUENCE [LARGE SCALE GENOMIC DNA]</scope>
    <source>
        <strain evidence="4 5">DSM 44709</strain>
    </source>
</reference>
<feature type="domain" description="Berberine/berberine-like" evidence="3">
    <location>
        <begin position="64"/>
        <end position="107"/>
    </location>
</feature>
<dbReference type="GO" id="GO:0016491">
    <property type="term" value="F:oxidoreductase activity"/>
    <property type="evidence" value="ECO:0007669"/>
    <property type="project" value="InterPro"/>
</dbReference>
<dbReference type="EMBL" id="JAUSUZ010000001">
    <property type="protein sequence ID" value="MDQ0365434.1"/>
    <property type="molecule type" value="Genomic_DNA"/>
</dbReference>
<dbReference type="InterPro" id="IPR016164">
    <property type="entry name" value="FAD-linked_Oxase-like_C"/>
</dbReference>